<evidence type="ECO:0000313" key="3">
    <source>
        <dbReference type="Proteomes" id="UP000245934"/>
    </source>
</evidence>
<proteinExistence type="predicted"/>
<sequence>MQPGDTYGDVMEKTYTTEQVAEILQVTPKTIRFYSRKVNPSNLG</sequence>
<dbReference type="GO" id="GO:0006355">
    <property type="term" value="P:regulation of DNA-templated transcription"/>
    <property type="evidence" value="ECO:0007669"/>
    <property type="project" value="InterPro"/>
</dbReference>
<dbReference type="Proteomes" id="UP000245934">
    <property type="component" value="Unassembled WGS sequence"/>
</dbReference>
<keyword evidence="3" id="KW-1185">Reference proteome</keyword>
<dbReference type="EMBL" id="QGMZ01000088">
    <property type="protein sequence ID" value="PWR69465.1"/>
    <property type="molecule type" value="Genomic_DNA"/>
</dbReference>
<dbReference type="Gene3D" id="1.10.1660.10">
    <property type="match status" value="1"/>
</dbReference>
<organism evidence="2 3">
    <name type="scientific">Methanospirillum stamsii</name>
    <dbReference type="NCBI Taxonomy" id="1277351"/>
    <lineage>
        <taxon>Archaea</taxon>
        <taxon>Methanobacteriati</taxon>
        <taxon>Methanobacteriota</taxon>
        <taxon>Stenosarchaea group</taxon>
        <taxon>Methanomicrobia</taxon>
        <taxon>Methanomicrobiales</taxon>
        <taxon>Methanospirillaceae</taxon>
        <taxon>Methanospirillum</taxon>
    </lineage>
</organism>
<gene>
    <name evidence="2" type="ORF">DLD82_18130</name>
</gene>
<feature type="domain" description="HTH merR-type" evidence="1">
    <location>
        <begin position="15"/>
        <end position="37"/>
    </location>
</feature>
<comment type="caution">
    <text evidence="2">The sequence shown here is derived from an EMBL/GenBank/DDBJ whole genome shotgun (WGS) entry which is preliminary data.</text>
</comment>
<evidence type="ECO:0000259" key="1">
    <source>
        <dbReference type="Pfam" id="PF13411"/>
    </source>
</evidence>
<name>A0A2V2MTK5_9EURY</name>
<dbReference type="RefSeq" id="WP_109942533.1">
    <property type="nucleotide sequence ID" value="NZ_CP176366.1"/>
</dbReference>
<dbReference type="GeneID" id="97611407"/>
<dbReference type="AlphaFoldDB" id="A0A2V2MTK5"/>
<protein>
    <recommendedName>
        <fullName evidence="1">HTH merR-type domain-containing protein</fullName>
    </recommendedName>
</protein>
<reference evidence="2 3" key="1">
    <citation type="submission" date="2018-05" db="EMBL/GenBank/DDBJ databases">
        <title>Draft genome of Methanospirillum stamsii Pt1.</title>
        <authorList>
            <person name="Dueholm M.S."/>
            <person name="Nielsen P.H."/>
            <person name="Bakmann L.F."/>
            <person name="Otzen D.E."/>
        </authorList>
    </citation>
    <scope>NUCLEOTIDE SEQUENCE [LARGE SCALE GENOMIC DNA]</scope>
    <source>
        <strain evidence="2 3">Pt1</strain>
    </source>
</reference>
<dbReference type="Pfam" id="PF13411">
    <property type="entry name" value="MerR_1"/>
    <property type="match status" value="1"/>
</dbReference>
<evidence type="ECO:0000313" key="2">
    <source>
        <dbReference type="EMBL" id="PWR69465.1"/>
    </source>
</evidence>
<dbReference type="InterPro" id="IPR000551">
    <property type="entry name" value="MerR-type_HTH_dom"/>
</dbReference>
<accession>A0A2V2MTK5</accession>
<dbReference type="GO" id="GO:0003677">
    <property type="term" value="F:DNA binding"/>
    <property type="evidence" value="ECO:0007669"/>
    <property type="project" value="InterPro"/>
</dbReference>